<dbReference type="OrthoDB" id="9809023at2"/>
<name>A0A4R1M840_9FIRM</name>
<dbReference type="AlphaFoldDB" id="A0A4R1M840"/>
<dbReference type="InterPro" id="IPR036746">
    <property type="entry name" value="TT1725-like_sf"/>
</dbReference>
<organism evidence="1 2">
    <name type="scientific">Natranaerovirga hydrolytica</name>
    <dbReference type="NCBI Taxonomy" id="680378"/>
    <lineage>
        <taxon>Bacteria</taxon>
        <taxon>Bacillati</taxon>
        <taxon>Bacillota</taxon>
        <taxon>Clostridia</taxon>
        <taxon>Lachnospirales</taxon>
        <taxon>Natranaerovirgaceae</taxon>
        <taxon>Natranaerovirga</taxon>
    </lineage>
</organism>
<dbReference type="EMBL" id="SMGQ01000017">
    <property type="protein sequence ID" value="TCK87957.1"/>
    <property type="molecule type" value="Genomic_DNA"/>
</dbReference>
<accession>A0A4R1M840</accession>
<keyword evidence="2" id="KW-1185">Reference proteome</keyword>
<dbReference type="Pfam" id="PF04456">
    <property type="entry name" value="DUF503"/>
    <property type="match status" value="1"/>
</dbReference>
<dbReference type="Gene3D" id="3.30.70.1120">
    <property type="entry name" value="TT1725-like"/>
    <property type="match status" value="1"/>
</dbReference>
<evidence type="ECO:0008006" key="3">
    <source>
        <dbReference type="Google" id="ProtNLM"/>
    </source>
</evidence>
<protein>
    <recommendedName>
        <fullName evidence="3">DUF503 domain-containing protein</fullName>
    </recommendedName>
</protein>
<sequence>MFVHYCNFSILIYDSFSLKDKRSVVKSIINKSKQKFNISISELNSLDIQNKADIGIACVGNTSIICEQTIQSFTTFVENNYNIDILRQDCQFAVLKS</sequence>
<evidence type="ECO:0000313" key="1">
    <source>
        <dbReference type="EMBL" id="TCK87957.1"/>
    </source>
</evidence>
<comment type="caution">
    <text evidence="1">The sequence shown here is derived from an EMBL/GenBank/DDBJ whole genome shotgun (WGS) entry which is preliminary data.</text>
</comment>
<dbReference type="SUPFAM" id="SSF103007">
    <property type="entry name" value="Hypothetical protein TT1725"/>
    <property type="match status" value="1"/>
</dbReference>
<gene>
    <name evidence="1" type="ORF">EDC19_2604</name>
</gene>
<dbReference type="Proteomes" id="UP000294545">
    <property type="component" value="Unassembled WGS sequence"/>
</dbReference>
<evidence type="ECO:0000313" key="2">
    <source>
        <dbReference type="Proteomes" id="UP000294545"/>
    </source>
</evidence>
<dbReference type="PANTHER" id="PTHR36441">
    <property type="entry name" value="HYPOTHETICAL CYTOSOLIC PROTEIN"/>
    <property type="match status" value="1"/>
</dbReference>
<reference evidence="1 2" key="1">
    <citation type="submission" date="2019-03" db="EMBL/GenBank/DDBJ databases">
        <title>Genomic Encyclopedia of Type Strains, Phase IV (KMG-IV): sequencing the most valuable type-strain genomes for metagenomic binning, comparative biology and taxonomic classification.</title>
        <authorList>
            <person name="Goeker M."/>
        </authorList>
    </citation>
    <scope>NUCLEOTIDE SEQUENCE [LARGE SCALE GENOMIC DNA]</scope>
    <source>
        <strain evidence="1 2">DSM 24176</strain>
    </source>
</reference>
<dbReference type="InterPro" id="IPR007546">
    <property type="entry name" value="DUF503"/>
</dbReference>
<dbReference type="PANTHER" id="PTHR36441:SF1">
    <property type="entry name" value="DUF503 DOMAIN-CONTAINING PROTEIN"/>
    <property type="match status" value="1"/>
</dbReference>
<dbReference type="RefSeq" id="WP_132283265.1">
    <property type="nucleotide sequence ID" value="NZ_SMGQ01000017.1"/>
</dbReference>
<proteinExistence type="predicted"/>